<keyword evidence="1" id="KW-0472">Membrane</keyword>
<feature type="transmembrane region" description="Helical" evidence="1">
    <location>
        <begin position="81"/>
        <end position="106"/>
    </location>
</feature>
<evidence type="ECO:0000256" key="1">
    <source>
        <dbReference type="SAM" id="Phobius"/>
    </source>
</evidence>
<keyword evidence="1" id="KW-0812">Transmembrane</keyword>
<protein>
    <submittedName>
        <fullName evidence="2">Uncharacterized protein</fullName>
    </submittedName>
</protein>
<accession>A0A146L4S7</accession>
<name>A0A146L4S7_LYGHE</name>
<feature type="non-terminal residue" evidence="2">
    <location>
        <position position="107"/>
    </location>
</feature>
<dbReference type="EMBL" id="GDHC01015984">
    <property type="protein sequence ID" value="JAQ02645.1"/>
    <property type="molecule type" value="Transcribed_RNA"/>
</dbReference>
<organism evidence="2">
    <name type="scientific">Lygus hesperus</name>
    <name type="common">Western plant bug</name>
    <dbReference type="NCBI Taxonomy" id="30085"/>
    <lineage>
        <taxon>Eukaryota</taxon>
        <taxon>Metazoa</taxon>
        <taxon>Ecdysozoa</taxon>
        <taxon>Arthropoda</taxon>
        <taxon>Hexapoda</taxon>
        <taxon>Insecta</taxon>
        <taxon>Pterygota</taxon>
        <taxon>Neoptera</taxon>
        <taxon>Paraneoptera</taxon>
        <taxon>Hemiptera</taxon>
        <taxon>Heteroptera</taxon>
        <taxon>Panheteroptera</taxon>
        <taxon>Cimicomorpha</taxon>
        <taxon>Miridae</taxon>
        <taxon>Mirini</taxon>
        <taxon>Lygus</taxon>
    </lineage>
</organism>
<dbReference type="AlphaFoldDB" id="A0A146L4S7"/>
<feature type="transmembrane region" description="Helical" evidence="1">
    <location>
        <begin position="12"/>
        <end position="34"/>
    </location>
</feature>
<sequence length="107" mass="11051">MPYREDKIRCSWAYLVAYTAAASSASFCACIVNGKDSVDGFVIGIEGGTIRIVLDGLSSCACGCISFWVDRSKDTGRCVVGFDSLVVVLVVVGCDASAATAAAVVVV</sequence>
<reference evidence="2" key="1">
    <citation type="journal article" date="2016" name="Gigascience">
        <title>De novo construction of an expanded transcriptome assembly for the western tarnished plant bug, Lygus hesperus.</title>
        <authorList>
            <person name="Tassone E.E."/>
            <person name="Geib S.M."/>
            <person name="Hall B."/>
            <person name="Fabrick J.A."/>
            <person name="Brent C.S."/>
            <person name="Hull J.J."/>
        </authorList>
    </citation>
    <scope>NUCLEOTIDE SEQUENCE</scope>
</reference>
<keyword evidence="1" id="KW-1133">Transmembrane helix</keyword>
<proteinExistence type="predicted"/>
<dbReference type="PROSITE" id="PS51257">
    <property type="entry name" value="PROKAR_LIPOPROTEIN"/>
    <property type="match status" value="1"/>
</dbReference>
<evidence type="ECO:0000313" key="2">
    <source>
        <dbReference type="EMBL" id="JAQ02645.1"/>
    </source>
</evidence>
<gene>
    <name evidence="2" type="ORF">g.13211</name>
</gene>